<reference evidence="3 4" key="1">
    <citation type="journal article" date="2011" name="Cell">
        <title>Insight into structure and assembly of the nuclear pore complex by utilizing the genome of a eukaryotic thermophile.</title>
        <authorList>
            <person name="Amlacher S."/>
            <person name="Sarges P."/>
            <person name="Flemming D."/>
            <person name="van Noort V."/>
            <person name="Kunze R."/>
            <person name="Devos D.P."/>
            <person name="Arumugam M."/>
            <person name="Bork P."/>
            <person name="Hurt E."/>
        </authorList>
    </citation>
    <scope>NUCLEOTIDE SEQUENCE [LARGE SCALE GENOMIC DNA]</scope>
    <source>
        <strain evidence="4">DSM 1495 / CBS 144.50 / IMI 039719</strain>
    </source>
</reference>
<dbReference type="RefSeq" id="XP_006690997.1">
    <property type="nucleotide sequence ID" value="XM_006690934.1"/>
</dbReference>
<name>G0RXW9_CHATD</name>
<organism evidence="4">
    <name type="scientific">Chaetomium thermophilum (strain DSM 1495 / CBS 144.50 / IMI 039719)</name>
    <name type="common">Thermochaetoides thermophila</name>
    <dbReference type="NCBI Taxonomy" id="759272"/>
    <lineage>
        <taxon>Eukaryota</taxon>
        <taxon>Fungi</taxon>
        <taxon>Dikarya</taxon>
        <taxon>Ascomycota</taxon>
        <taxon>Pezizomycotina</taxon>
        <taxon>Sordariomycetes</taxon>
        <taxon>Sordariomycetidae</taxon>
        <taxon>Sordariales</taxon>
        <taxon>Chaetomiaceae</taxon>
        <taxon>Thermochaetoides</taxon>
    </lineage>
</organism>
<sequence length="166" mass="17938">MRLSWLLPILLNVGPSRITPADGKDVHRGYDWLPPITAYRPEPIAIQVAIPLTANPIIVESILDSFDSKARLSLVTPDVIASPPEAVPVPKTRVLGKEALDQLSPDTLLVPQHHHHHQDEEQAQAPTPSQDPSSSANEPKAPMPASKALMNMSAGLACVLVVFSFL</sequence>
<evidence type="ECO:0000313" key="3">
    <source>
        <dbReference type="EMBL" id="EGS23755.1"/>
    </source>
</evidence>
<dbReference type="EMBL" id="GL988032">
    <property type="protein sequence ID" value="EGS23755.1"/>
    <property type="molecule type" value="Genomic_DNA"/>
</dbReference>
<evidence type="ECO:0000313" key="4">
    <source>
        <dbReference type="Proteomes" id="UP000008066"/>
    </source>
</evidence>
<evidence type="ECO:0000256" key="2">
    <source>
        <dbReference type="SAM" id="SignalP"/>
    </source>
</evidence>
<dbReference type="Proteomes" id="UP000008066">
    <property type="component" value="Unassembled WGS sequence"/>
</dbReference>
<feature type="region of interest" description="Disordered" evidence="1">
    <location>
        <begin position="111"/>
        <end position="144"/>
    </location>
</feature>
<keyword evidence="2" id="KW-0732">Signal</keyword>
<feature type="chain" id="PRO_5003408760" evidence="2">
    <location>
        <begin position="24"/>
        <end position="166"/>
    </location>
</feature>
<dbReference type="HOGENOM" id="CLU_1602495_0_0_1"/>
<feature type="compositionally biased region" description="Polar residues" evidence="1">
    <location>
        <begin position="126"/>
        <end position="137"/>
    </location>
</feature>
<keyword evidence="4" id="KW-1185">Reference proteome</keyword>
<gene>
    <name evidence="3" type="ORF">CTHT_0004570</name>
</gene>
<feature type="signal peptide" evidence="2">
    <location>
        <begin position="1"/>
        <end position="23"/>
    </location>
</feature>
<dbReference type="AlphaFoldDB" id="G0RXW9"/>
<proteinExistence type="predicted"/>
<protein>
    <submittedName>
        <fullName evidence="3">Uncharacterized protein</fullName>
    </submittedName>
</protein>
<evidence type="ECO:0000256" key="1">
    <source>
        <dbReference type="SAM" id="MobiDB-lite"/>
    </source>
</evidence>
<dbReference type="KEGG" id="cthr:CTHT_0004570"/>
<dbReference type="GeneID" id="18254495"/>
<accession>G0RXW9</accession>